<dbReference type="AlphaFoldDB" id="A0A438ACV3"/>
<keyword evidence="3" id="KW-1185">Reference proteome</keyword>
<accession>A0A438ACV3</accession>
<dbReference type="EMBL" id="RQXX01000014">
    <property type="protein sequence ID" value="RVV96515.1"/>
    <property type="molecule type" value="Genomic_DNA"/>
</dbReference>
<sequence>MNDQSDVLQAERILGIATPLGDDQLLAQKLSVRKAISDLFEIRGAVRSKLPDLTPADLLGKLVDVSVEIGNGDRRSWNAIVTDISADPMQSRGLRSYDLVLRPQLWLLSQTSDCRIRDGQECSRRGREAAVRALAARAGHGRRGRSGPARPLGSGPID</sequence>
<dbReference type="Gene3D" id="2.30.110.50">
    <property type="match status" value="1"/>
</dbReference>
<dbReference type="RefSeq" id="WP_268878295.1">
    <property type="nucleotide sequence ID" value="NZ_RQXX01000014.1"/>
</dbReference>
<proteinExistence type="predicted"/>
<comment type="caution">
    <text evidence="2">The sequence shown here is derived from an EMBL/GenBank/DDBJ whole genome shotgun (WGS) entry which is preliminary data.</text>
</comment>
<protein>
    <submittedName>
        <fullName evidence="2">Uncharacterized protein</fullName>
    </submittedName>
</protein>
<organism evidence="2 3">
    <name type="scientific">Mesobaculum littorinae</name>
    <dbReference type="NCBI Taxonomy" id="2486419"/>
    <lineage>
        <taxon>Bacteria</taxon>
        <taxon>Pseudomonadati</taxon>
        <taxon>Pseudomonadota</taxon>
        <taxon>Alphaproteobacteria</taxon>
        <taxon>Rhodobacterales</taxon>
        <taxon>Roseobacteraceae</taxon>
        <taxon>Mesobaculum</taxon>
    </lineage>
</organism>
<dbReference type="Proteomes" id="UP000285908">
    <property type="component" value="Unassembled WGS sequence"/>
</dbReference>
<gene>
    <name evidence="2" type="ORF">EKE94_18355</name>
</gene>
<feature type="compositionally biased region" description="Low complexity" evidence="1">
    <location>
        <begin position="146"/>
        <end position="158"/>
    </location>
</feature>
<dbReference type="Pfam" id="PF05954">
    <property type="entry name" value="Phage_GPD"/>
    <property type="match status" value="1"/>
</dbReference>
<feature type="non-terminal residue" evidence="2">
    <location>
        <position position="158"/>
    </location>
</feature>
<name>A0A438ACV3_9RHOB</name>
<reference evidence="2 3" key="1">
    <citation type="submission" date="2018-11" db="EMBL/GenBank/DDBJ databases">
        <title>Mesobaculum littorinae gen. nov., sp. nov., isolated from Littorina scabra that represents a novel genus of the order Rhodobacteraceae.</title>
        <authorList>
            <person name="Li F."/>
        </authorList>
    </citation>
    <scope>NUCLEOTIDE SEQUENCE [LARGE SCALE GENOMIC DNA]</scope>
    <source>
        <strain evidence="2 3">M0103</strain>
    </source>
</reference>
<evidence type="ECO:0000313" key="3">
    <source>
        <dbReference type="Proteomes" id="UP000285908"/>
    </source>
</evidence>
<evidence type="ECO:0000256" key="1">
    <source>
        <dbReference type="SAM" id="MobiDB-lite"/>
    </source>
</evidence>
<evidence type="ECO:0000313" key="2">
    <source>
        <dbReference type="EMBL" id="RVV96515.1"/>
    </source>
</evidence>
<feature type="region of interest" description="Disordered" evidence="1">
    <location>
        <begin position="135"/>
        <end position="158"/>
    </location>
</feature>
<dbReference type="SUPFAM" id="SSF69279">
    <property type="entry name" value="Phage tail proteins"/>
    <property type="match status" value="1"/>
</dbReference>